<evidence type="ECO:0000256" key="2">
    <source>
        <dbReference type="ARBA" id="ARBA00004496"/>
    </source>
</evidence>
<dbReference type="PANTHER" id="PTHR21399:SF0">
    <property type="entry name" value="METHYLOSOME SUBUNIT PICLN"/>
    <property type="match status" value="1"/>
</dbReference>
<evidence type="ECO:0000313" key="9">
    <source>
        <dbReference type="Proteomes" id="UP000590412"/>
    </source>
</evidence>
<dbReference type="OrthoDB" id="19714at2759"/>
<feature type="region of interest" description="Disordered" evidence="7">
    <location>
        <begin position="185"/>
        <end position="222"/>
    </location>
</feature>
<organism evidence="8 9">
    <name type="scientific">Candida parapsilosis</name>
    <name type="common">Yeast</name>
    <dbReference type="NCBI Taxonomy" id="5480"/>
    <lineage>
        <taxon>Eukaryota</taxon>
        <taxon>Fungi</taxon>
        <taxon>Dikarya</taxon>
        <taxon>Ascomycota</taxon>
        <taxon>Saccharomycotina</taxon>
        <taxon>Pichiomycetes</taxon>
        <taxon>Debaryomycetaceae</taxon>
        <taxon>Candida/Lodderomyces clade</taxon>
        <taxon>Candida</taxon>
    </lineage>
</organism>
<dbReference type="GO" id="GO:0005681">
    <property type="term" value="C:spliceosomal complex"/>
    <property type="evidence" value="ECO:0007669"/>
    <property type="project" value="TreeGrafter"/>
</dbReference>
<feature type="compositionally biased region" description="Basic and acidic residues" evidence="7">
    <location>
        <begin position="198"/>
        <end position="211"/>
    </location>
</feature>
<proteinExistence type="inferred from homology"/>
<sequence length="265" mass="29248">MPPQPRIVIESPDVENTILSSTYQASSPARFSTDDDKFIMYGGGPSFIIQCKNVSKLRPFSSDRVSLFVLSSNLVIWSHRDGLGIEIPYQLIYLHALDKNSLYLQVKNDSVLSDTLNEILEIRLAESGDKGDENELFTKVNGSAEAIYGAMTTCSAMHFDSEEEEDSKNATDMMDLEQAHLPTIEVPESWLNGDTSNVEERPLKNDGHADDLDGDVDEAPPEEGVVAAMSVDVGYAPIAGSKRTEQDDDIVVKEPSGFSKRNRKE</sequence>
<protein>
    <recommendedName>
        <fullName evidence="4">Protein LOT5</fullName>
    </recommendedName>
</protein>
<dbReference type="PANTHER" id="PTHR21399">
    <property type="entry name" value="CHLORIDE CONDUCTANCE REGULATORY PROTEIN ICLN"/>
    <property type="match status" value="1"/>
</dbReference>
<comment type="subcellular location">
    <subcellularLocation>
        <location evidence="2">Cytoplasm</location>
    </subcellularLocation>
    <subcellularLocation>
        <location evidence="1">Nucleus</location>
    </subcellularLocation>
</comment>
<evidence type="ECO:0000256" key="4">
    <source>
        <dbReference type="ARBA" id="ARBA00015935"/>
    </source>
</evidence>
<reference evidence="8" key="1">
    <citation type="submission" date="2020-03" db="EMBL/GenBank/DDBJ databases">
        <title>FDA dAtabase for Regulatory Grade micrObial Sequences (FDA-ARGOS): Supporting development and validation of Infectious Disease Dx tests.</title>
        <authorList>
            <person name="Campos J."/>
            <person name="Goldberg B."/>
            <person name="Tallon L."/>
            <person name="Sadzewicz L."/>
            <person name="Vavikolanu K."/>
            <person name="Mehta A."/>
            <person name="Aluvathingal J."/>
            <person name="Nadendla S."/>
            <person name="Nandy P."/>
            <person name="Geyer C."/>
            <person name="Yan Y."/>
            <person name="Sichtig H."/>
        </authorList>
    </citation>
    <scope>NUCLEOTIDE SEQUENCE [LARGE SCALE GENOMIC DNA]</scope>
    <source>
        <strain evidence="8">FDAARGOS_652</strain>
    </source>
</reference>
<dbReference type="GO" id="GO:0000387">
    <property type="term" value="P:spliceosomal snRNP assembly"/>
    <property type="evidence" value="ECO:0007669"/>
    <property type="project" value="TreeGrafter"/>
</dbReference>
<evidence type="ECO:0000256" key="5">
    <source>
        <dbReference type="ARBA" id="ARBA00022490"/>
    </source>
</evidence>
<evidence type="ECO:0000256" key="3">
    <source>
        <dbReference type="ARBA" id="ARBA00006172"/>
    </source>
</evidence>
<accession>A0A8X7NLY6</accession>
<dbReference type="GO" id="GO:0034715">
    <property type="term" value="C:pICln-Sm protein complex"/>
    <property type="evidence" value="ECO:0007669"/>
    <property type="project" value="TreeGrafter"/>
</dbReference>
<dbReference type="Pfam" id="PF03517">
    <property type="entry name" value="Voldacs"/>
    <property type="match status" value="1"/>
</dbReference>
<feature type="region of interest" description="Disordered" evidence="7">
    <location>
        <begin position="239"/>
        <end position="265"/>
    </location>
</feature>
<dbReference type="InterPro" id="IPR011993">
    <property type="entry name" value="PH-like_dom_sf"/>
</dbReference>
<evidence type="ECO:0000256" key="1">
    <source>
        <dbReference type="ARBA" id="ARBA00004123"/>
    </source>
</evidence>
<name>A0A8X7NLY6_CANPA</name>
<dbReference type="GO" id="GO:0005829">
    <property type="term" value="C:cytosol"/>
    <property type="evidence" value="ECO:0007669"/>
    <property type="project" value="TreeGrafter"/>
</dbReference>
<feature type="compositionally biased region" description="Acidic residues" evidence="7">
    <location>
        <begin position="212"/>
        <end position="221"/>
    </location>
</feature>
<dbReference type="AlphaFoldDB" id="A0A8X7NLY6"/>
<dbReference type="EMBL" id="JABWAB010000003">
    <property type="protein sequence ID" value="KAF6056924.1"/>
    <property type="molecule type" value="Genomic_DNA"/>
</dbReference>
<keyword evidence="5" id="KW-0963">Cytoplasm</keyword>
<dbReference type="Proteomes" id="UP000590412">
    <property type="component" value="Unassembled WGS sequence"/>
</dbReference>
<comment type="similarity">
    <text evidence="3">Belongs to the LOT5 family.</text>
</comment>
<evidence type="ECO:0000256" key="7">
    <source>
        <dbReference type="SAM" id="MobiDB-lite"/>
    </source>
</evidence>
<dbReference type="Gene3D" id="2.30.29.30">
    <property type="entry name" value="Pleckstrin-homology domain (PH domain)/Phosphotyrosine-binding domain (PTB)"/>
    <property type="match status" value="1"/>
</dbReference>
<evidence type="ECO:0000256" key="6">
    <source>
        <dbReference type="ARBA" id="ARBA00023242"/>
    </source>
</evidence>
<dbReference type="InterPro" id="IPR039924">
    <property type="entry name" value="ICln/Lot5/Saf5"/>
</dbReference>
<comment type="caution">
    <text evidence="8">The sequence shown here is derived from an EMBL/GenBank/DDBJ whole genome shotgun (WGS) entry which is preliminary data.</text>
</comment>
<keyword evidence="6" id="KW-0539">Nucleus</keyword>
<gene>
    <name evidence="8" type="ORF">FOB60_001479</name>
</gene>
<evidence type="ECO:0000313" key="8">
    <source>
        <dbReference type="EMBL" id="KAF6056924.1"/>
    </source>
</evidence>
<dbReference type="GO" id="GO:0045292">
    <property type="term" value="P:mRNA cis splicing, via spliceosome"/>
    <property type="evidence" value="ECO:0007669"/>
    <property type="project" value="TreeGrafter"/>
</dbReference>